<dbReference type="Proteomes" id="UP000001542">
    <property type="component" value="Unassembled WGS sequence"/>
</dbReference>
<accession>A2FZ68</accession>
<proteinExistence type="predicted"/>
<sequence>MKMRTITAHSQDSLLYNGRRNRSSLSSTHGPFSIQRISDTWIQESQFEELTEKHKAYQKQIEAQEAVDEVALFEKKIYGVYHQPPNIQKTPLNPQEARLLVQNSQPEETKFFDLPSLHHQSKLPEFQDYHYRPQGWNLVDEPLILTRPTKTSLSQRYNPKPFKVQTNHGLSTGIPLLKKELLNNHKSKLGKYNASVLLAQTCDNQVKEEKYKVKYDESKEFSQKIAQEQLQKCAQLGQKWAIKKLAGPKPKVYVPPPPDEVDLDAIKQVNKKEEEKRREMNMLD</sequence>
<evidence type="ECO:0000313" key="1">
    <source>
        <dbReference type="EMBL" id="EAX89802.1"/>
    </source>
</evidence>
<keyword evidence="2" id="KW-1185">Reference proteome</keyword>
<evidence type="ECO:0000313" key="2">
    <source>
        <dbReference type="Proteomes" id="UP000001542"/>
    </source>
</evidence>
<name>A2FZ68_TRIV3</name>
<dbReference type="EMBL" id="DS114165">
    <property type="protein sequence ID" value="EAX89802.1"/>
    <property type="molecule type" value="Genomic_DNA"/>
</dbReference>
<dbReference type="SMR" id="A2FZ68"/>
<dbReference type="AlphaFoldDB" id="A2FZ68"/>
<reference evidence="1" key="2">
    <citation type="journal article" date="2007" name="Science">
        <title>Draft genome sequence of the sexually transmitted pathogen Trichomonas vaginalis.</title>
        <authorList>
            <person name="Carlton J.M."/>
            <person name="Hirt R.P."/>
            <person name="Silva J.C."/>
            <person name="Delcher A.L."/>
            <person name="Schatz M."/>
            <person name="Zhao Q."/>
            <person name="Wortman J.R."/>
            <person name="Bidwell S.L."/>
            <person name="Alsmark U.C.M."/>
            <person name="Besteiro S."/>
            <person name="Sicheritz-Ponten T."/>
            <person name="Noel C.J."/>
            <person name="Dacks J.B."/>
            <person name="Foster P.G."/>
            <person name="Simillion C."/>
            <person name="Van de Peer Y."/>
            <person name="Miranda-Saavedra D."/>
            <person name="Barton G.J."/>
            <person name="Westrop G.D."/>
            <person name="Mueller S."/>
            <person name="Dessi D."/>
            <person name="Fiori P.L."/>
            <person name="Ren Q."/>
            <person name="Paulsen I."/>
            <person name="Zhang H."/>
            <person name="Bastida-Corcuera F.D."/>
            <person name="Simoes-Barbosa A."/>
            <person name="Brown M.T."/>
            <person name="Hayes R.D."/>
            <person name="Mukherjee M."/>
            <person name="Okumura C.Y."/>
            <person name="Schneider R."/>
            <person name="Smith A.J."/>
            <person name="Vanacova S."/>
            <person name="Villalvazo M."/>
            <person name="Haas B.J."/>
            <person name="Pertea M."/>
            <person name="Feldblyum T.V."/>
            <person name="Utterback T.R."/>
            <person name="Shu C.L."/>
            <person name="Osoegawa K."/>
            <person name="de Jong P.J."/>
            <person name="Hrdy I."/>
            <person name="Horvathova L."/>
            <person name="Zubacova Z."/>
            <person name="Dolezal P."/>
            <person name="Malik S.B."/>
            <person name="Logsdon J.M. Jr."/>
            <person name="Henze K."/>
            <person name="Gupta A."/>
            <person name="Wang C.C."/>
            <person name="Dunne R.L."/>
            <person name="Upcroft J.A."/>
            <person name="Upcroft P."/>
            <person name="White O."/>
            <person name="Salzberg S.L."/>
            <person name="Tang P."/>
            <person name="Chiu C.-H."/>
            <person name="Lee Y.-S."/>
            <person name="Embley T.M."/>
            <person name="Coombs G.H."/>
            <person name="Mottram J.C."/>
            <person name="Tachezy J."/>
            <person name="Fraser-Liggett C.M."/>
            <person name="Johnson P.J."/>
        </authorList>
    </citation>
    <scope>NUCLEOTIDE SEQUENCE [LARGE SCALE GENOMIC DNA]</scope>
    <source>
        <strain evidence="1">G3</strain>
    </source>
</reference>
<protein>
    <submittedName>
        <fullName evidence="1">Uncharacterized protein</fullName>
    </submittedName>
</protein>
<gene>
    <name evidence="1" type="ORF">TVAG_156820</name>
</gene>
<dbReference type="InParanoid" id="A2FZ68"/>
<dbReference type="VEuPathDB" id="TrichDB:TVAG_156820"/>
<organism evidence="1 2">
    <name type="scientific">Trichomonas vaginalis (strain ATCC PRA-98 / G3)</name>
    <dbReference type="NCBI Taxonomy" id="412133"/>
    <lineage>
        <taxon>Eukaryota</taxon>
        <taxon>Metamonada</taxon>
        <taxon>Parabasalia</taxon>
        <taxon>Trichomonadida</taxon>
        <taxon>Trichomonadidae</taxon>
        <taxon>Trichomonas</taxon>
    </lineage>
</organism>
<reference evidence="1" key="1">
    <citation type="submission" date="2006-10" db="EMBL/GenBank/DDBJ databases">
        <authorList>
            <person name="Amadeo P."/>
            <person name="Zhao Q."/>
            <person name="Wortman J."/>
            <person name="Fraser-Liggett C."/>
            <person name="Carlton J."/>
        </authorList>
    </citation>
    <scope>NUCLEOTIDE SEQUENCE</scope>
    <source>
        <strain evidence="1">G3</strain>
    </source>
</reference>